<dbReference type="Proteomes" id="UP001175211">
    <property type="component" value="Unassembled WGS sequence"/>
</dbReference>
<reference evidence="1" key="1">
    <citation type="submission" date="2023-06" db="EMBL/GenBank/DDBJ databases">
        <authorList>
            <consortium name="Lawrence Berkeley National Laboratory"/>
            <person name="Ahrendt S."/>
            <person name="Sahu N."/>
            <person name="Indic B."/>
            <person name="Wong-Bajracharya J."/>
            <person name="Merenyi Z."/>
            <person name="Ke H.-M."/>
            <person name="Monk M."/>
            <person name="Kocsube S."/>
            <person name="Drula E."/>
            <person name="Lipzen A."/>
            <person name="Balint B."/>
            <person name="Henrissat B."/>
            <person name="Andreopoulos B."/>
            <person name="Martin F.M."/>
            <person name="Harder C.B."/>
            <person name="Rigling D."/>
            <person name="Ford K.L."/>
            <person name="Foster G.D."/>
            <person name="Pangilinan J."/>
            <person name="Papanicolaou A."/>
            <person name="Barry K."/>
            <person name="LaButti K."/>
            <person name="Viragh M."/>
            <person name="Koriabine M."/>
            <person name="Yan M."/>
            <person name="Riley R."/>
            <person name="Champramary S."/>
            <person name="Plett K.L."/>
            <person name="Tsai I.J."/>
            <person name="Slot J."/>
            <person name="Sipos G."/>
            <person name="Plett J."/>
            <person name="Nagy L.G."/>
            <person name="Grigoriev I.V."/>
        </authorList>
    </citation>
    <scope>NUCLEOTIDE SEQUENCE</scope>
    <source>
        <strain evidence="1">CCBAS 213</strain>
    </source>
</reference>
<dbReference type="AlphaFoldDB" id="A0AA39MXP2"/>
<proteinExistence type="predicted"/>
<evidence type="ECO:0000313" key="1">
    <source>
        <dbReference type="EMBL" id="KAK0450452.1"/>
    </source>
</evidence>
<evidence type="ECO:0000313" key="2">
    <source>
        <dbReference type="Proteomes" id="UP001175211"/>
    </source>
</evidence>
<organism evidence="1 2">
    <name type="scientific">Armillaria tabescens</name>
    <name type="common">Ringless honey mushroom</name>
    <name type="synonym">Agaricus tabescens</name>
    <dbReference type="NCBI Taxonomy" id="1929756"/>
    <lineage>
        <taxon>Eukaryota</taxon>
        <taxon>Fungi</taxon>
        <taxon>Dikarya</taxon>
        <taxon>Basidiomycota</taxon>
        <taxon>Agaricomycotina</taxon>
        <taxon>Agaricomycetes</taxon>
        <taxon>Agaricomycetidae</taxon>
        <taxon>Agaricales</taxon>
        <taxon>Marasmiineae</taxon>
        <taxon>Physalacriaceae</taxon>
        <taxon>Desarmillaria</taxon>
    </lineage>
</organism>
<dbReference type="GeneID" id="85353465"/>
<dbReference type="EMBL" id="JAUEPS010000035">
    <property type="protein sequence ID" value="KAK0450452.1"/>
    <property type="molecule type" value="Genomic_DNA"/>
</dbReference>
<gene>
    <name evidence="1" type="ORF">EV420DRAFT_1482661</name>
</gene>
<dbReference type="RefSeq" id="XP_060327323.1">
    <property type="nucleotide sequence ID" value="XM_060469917.1"/>
</dbReference>
<accession>A0AA39MXP2</accession>
<name>A0AA39MXP2_ARMTA</name>
<comment type="caution">
    <text evidence="1">The sequence shown here is derived from an EMBL/GenBank/DDBJ whole genome shotgun (WGS) entry which is preliminary data.</text>
</comment>
<keyword evidence="2" id="KW-1185">Reference proteome</keyword>
<sequence>MTGWATKVDIRSEKSSEQRSELDLLLEEIEPVIVVSVCTEKEIILKTPIRDSRIAMRKIFIIGYGSHLCSHEALYFRVIAVDHLFDIQQAPKGRLLNVLTVNISKAVKRSRESAKNYSVLLNSYVRMRTWLVYLVSDATQTIGKPEYQGGIRPRIACRDVRGRITSATTDRQENKFYYTRKVQRKDGGTMRGKLQPPGRTPAHHLLAGRCRTPALELEFVLATSSCNTSREEAEVETVAALVTTQDNTSQKVNVKGKGLTKHRIFSLPLRLRYRLRSNASIIFVLKEPGNNVGSHA</sequence>
<protein>
    <submittedName>
        <fullName evidence="1">Uncharacterized protein</fullName>
    </submittedName>
</protein>